<name>A0ABQ2JY50_9ACTN</name>
<gene>
    <name evidence="3" type="ORF">GCM10012285_59380</name>
</gene>
<feature type="region of interest" description="Disordered" evidence="1">
    <location>
        <begin position="240"/>
        <end position="278"/>
    </location>
</feature>
<feature type="chain" id="PRO_5046575491" description="Lipoprotein" evidence="2">
    <location>
        <begin position="33"/>
        <end position="278"/>
    </location>
</feature>
<keyword evidence="2" id="KW-0732">Signal</keyword>
<sequence>MTSRRRAATAPAALTCGAALLVGIACTGGAAAAGDSDGGEGDLAHKSAQQISDDALHQLVAAQSLRLRTRTSTDPTTLDLTLDRAGNCTGAVAKGSLGRVELVKRGNEVWMKPDAAFWKSQLPGDKGDRAAAKYKDTYLHGTTRNAFLRGLSAACDLRAFQKSAAGPDKGQQPPSGAPSPSVTPTLTKGQPTTQDGTRVLPVTKKVDGAVQTLYVAIDGKHYPRKLTAEADHQSATILLSNYGTPVSDRTPPPSRTADISALDDLMRGSQGQQDTQTA</sequence>
<proteinExistence type="predicted"/>
<dbReference type="GeneID" id="301551619"/>
<organism evidence="3 4">
    <name type="scientific">Streptomyces kronopolitis</name>
    <dbReference type="NCBI Taxonomy" id="1612435"/>
    <lineage>
        <taxon>Bacteria</taxon>
        <taxon>Bacillati</taxon>
        <taxon>Actinomycetota</taxon>
        <taxon>Actinomycetes</taxon>
        <taxon>Kitasatosporales</taxon>
        <taxon>Streptomycetaceae</taxon>
        <taxon>Streptomyces</taxon>
    </lineage>
</organism>
<dbReference type="Proteomes" id="UP000600080">
    <property type="component" value="Unassembled WGS sequence"/>
</dbReference>
<dbReference type="Gene3D" id="2.50.20.20">
    <property type="match status" value="1"/>
</dbReference>
<evidence type="ECO:0000256" key="1">
    <source>
        <dbReference type="SAM" id="MobiDB-lite"/>
    </source>
</evidence>
<evidence type="ECO:0000256" key="2">
    <source>
        <dbReference type="SAM" id="SignalP"/>
    </source>
</evidence>
<feature type="compositionally biased region" description="Low complexity" evidence="1">
    <location>
        <begin position="170"/>
        <end position="180"/>
    </location>
</feature>
<dbReference type="EMBL" id="BMND01000039">
    <property type="protein sequence ID" value="GGN60886.1"/>
    <property type="molecule type" value="Genomic_DNA"/>
</dbReference>
<feature type="compositionally biased region" description="Polar residues" evidence="1">
    <location>
        <begin position="269"/>
        <end position="278"/>
    </location>
</feature>
<accession>A0ABQ2JY50</accession>
<evidence type="ECO:0000313" key="4">
    <source>
        <dbReference type="Proteomes" id="UP000600080"/>
    </source>
</evidence>
<dbReference type="RefSeq" id="WP_189103262.1">
    <property type="nucleotide sequence ID" value="NZ_BMND01000039.1"/>
</dbReference>
<feature type="region of interest" description="Disordered" evidence="1">
    <location>
        <begin position="164"/>
        <end position="201"/>
    </location>
</feature>
<feature type="signal peptide" evidence="2">
    <location>
        <begin position="1"/>
        <end position="32"/>
    </location>
</feature>
<dbReference type="PROSITE" id="PS51257">
    <property type="entry name" value="PROKAR_LIPOPROTEIN"/>
    <property type="match status" value="1"/>
</dbReference>
<feature type="compositionally biased region" description="Polar residues" evidence="1">
    <location>
        <begin position="182"/>
        <end position="196"/>
    </location>
</feature>
<evidence type="ECO:0000313" key="3">
    <source>
        <dbReference type="EMBL" id="GGN60886.1"/>
    </source>
</evidence>
<keyword evidence="4" id="KW-1185">Reference proteome</keyword>
<comment type="caution">
    <text evidence="3">The sequence shown here is derived from an EMBL/GenBank/DDBJ whole genome shotgun (WGS) entry which is preliminary data.</text>
</comment>
<reference evidence="4" key="1">
    <citation type="journal article" date="2019" name="Int. J. Syst. Evol. Microbiol.">
        <title>The Global Catalogue of Microorganisms (GCM) 10K type strain sequencing project: providing services to taxonomists for standard genome sequencing and annotation.</title>
        <authorList>
            <consortium name="The Broad Institute Genomics Platform"/>
            <consortium name="The Broad Institute Genome Sequencing Center for Infectious Disease"/>
            <person name="Wu L."/>
            <person name="Ma J."/>
        </authorList>
    </citation>
    <scope>NUCLEOTIDE SEQUENCE [LARGE SCALE GENOMIC DNA]</scope>
    <source>
        <strain evidence="4">CGMCC 4.7323</strain>
    </source>
</reference>
<evidence type="ECO:0008006" key="5">
    <source>
        <dbReference type="Google" id="ProtNLM"/>
    </source>
</evidence>
<protein>
    <recommendedName>
        <fullName evidence="5">Lipoprotein</fullName>
    </recommendedName>
</protein>